<dbReference type="GO" id="GO:0016301">
    <property type="term" value="F:kinase activity"/>
    <property type="evidence" value="ECO:0007669"/>
    <property type="project" value="UniProtKB-KW"/>
</dbReference>
<accession>A0A3S5F1R7</accession>
<organism evidence="3 4">
    <name type="scientific">Serratia rubidaea</name>
    <name type="common">Serratia marinorubra</name>
    <dbReference type="NCBI Taxonomy" id="61652"/>
    <lineage>
        <taxon>Bacteria</taxon>
        <taxon>Pseudomonadati</taxon>
        <taxon>Pseudomonadota</taxon>
        <taxon>Gammaproteobacteria</taxon>
        <taxon>Enterobacterales</taxon>
        <taxon>Yersiniaceae</taxon>
        <taxon>Serratia</taxon>
    </lineage>
</organism>
<dbReference type="CDD" id="cd20900">
    <property type="entry name" value="HopBF1"/>
    <property type="match status" value="1"/>
</dbReference>
<reference evidence="2 5" key="2">
    <citation type="submission" date="2020-11" db="EMBL/GenBank/DDBJ databases">
        <title>Enhanced detection system for hospital associated transmission using whole genome sequencing surveillance.</title>
        <authorList>
            <person name="Harrison L.H."/>
            <person name="Van Tyne D."/>
            <person name="Marsh J.W."/>
            <person name="Griffith M.P."/>
            <person name="Snyder D.J."/>
            <person name="Cooper V.S."/>
            <person name="Mustapha M."/>
        </authorList>
    </citation>
    <scope>NUCLEOTIDE SEQUENCE [LARGE SCALE GENOMIC DNA]</scope>
    <source>
        <strain evidence="2 5">SER00230</strain>
    </source>
</reference>
<dbReference type="EC" id="2.7.11.-" evidence="2"/>
<dbReference type="RefSeq" id="WP_126531512.1">
    <property type="nucleotide sequence ID" value="NZ_JADULK010000005.1"/>
</dbReference>
<evidence type="ECO:0000313" key="3">
    <source>
        <dbReference type="EMBL" id="VEI65946.1"/>
    </source>
</evidence>
<proteinExistence type="predicted"/>
<gene>
    <name evidence="2" type="primary">hopBF1</name>
    <name evidence="2" type="ORF">I5U13_12930</name>
    <name evidence="3" type="ORF">NCTC10036_02475</name>
</gene>
<keyword evidence="2" id="KW-0418">Kinase</keyword>
<dbReference type="EMBL" id="JADULK010000005">
    <property type="protein sequence ID" value="MBH1930559.1"/>
    <property type="molecule type" value="Genomic_DNA"/>
</dbReference>
<dbReference type="EMBL" id="LR134493">
    <property type="protein sequence ID" value="VEI65946.1"/>
    <property type="molecule type" value="Genomic_DNA"/>
</dbReference>
<sequence length="202" mass="21952">MLNVSNTTSAARNAALSATAAAGAQFTEVAALGQKIGEGSQKDVFHSLQNANHCVCLFRPGTTGVQSAEQVAQNEQAATHKLKELGFPVVDVHGLVSHNGQFGLNKEFIRHAIDAADITQGKRELPEEKGFNKNVEQDCNDIIKQLKSHNLHIDDLQFLIDENGRVRINDPRKIESSSPEKSIAKVKELKGFAVNNLLSDSE</sequence>
<dbReference type="InterPro" id="IPR054555">
    <property type="entry name" value="T3SS_HopBF1-like"/>
</dbReference>
<dbReference type="NCBIfam" id="NF035942">
    <property type="entry name" value="T3SS_eff_HopBF1"/>
    <property type="match status" value="1"/>
</dbReference>
<dbReference type="Proteomes" id="UP000281904">
    <property type="component" value="Chromosome"/>
</dbReference>
<feature type="domain" description="Type III secretion system effector HopBF1-like" evidence="1">
    <location>
        <begin position="17"/>
        <end position="196"/>
    </location>
</feature>
<protein>
    <submittedName>
        <fullName evidence="2">T3SS effector protein kinase HopBF1</fullName>
        <ecNumber evidence="2">2.7.11.-</ecNumber>
    </submittedName>
</protein>
<dbReference type="Pfam" id="PF26324">
    <property type="entry name" value="HopBF1_kinase"/>
    <property type="match status" value="1"/>
</dbReference>
<evidence type="ECO:0000313" key="4">
    <source>
        <dbReference type="Proteomes" id="UP000281904"/>
    </source>
</evidence>
<evidence type="ECO:0000313" key="5">
    <source>
        <dbReference type="Proteomes" id="UP000624159"/>
    </source>
</evidence>
<dbReference type="AlphaFoldDB" id="A0A3S5F1R7"/>
<reference evidence="3 4" key="1">
    <citation type="submission" date="2018-12" db="EMBL/GenBank/DDBJ databases">
        <authorList>
            <consortium name="Pathogen Informatics"/>
        </authorList>
    </citation>
    <scope>NUCLEOTIDE SEQUENCE [LARGE SCALE GENOMIC DNA]</scope>
    <source>
        <strain evidence="3 4">NCTC10036</strain>
    </source>
</reference>
<name>A0A3S5F1R7_SERRU</name>
<evidence type="ECO:0000313" key="2">
    <source>
        <dbReference type="EMBL" id="MBH1930559.1"/>
    </source>
</evidence>
<keyword evidence="5" id="KW-1185">Reference proteome</keyword>
<evidence type="ECO:0000259" key="1">
    <source>
        <dbReference type="Pfam" id="PF26324"/>
    </source>
</evidence>
<dbReference type="Proteomes" id="UP000624159">
    <property type="component" value="Unassembled WGS sequence"/>
</dbReference>
<keyword evidence="2" id="KW-0808">Transferase</keyword>